<dbReference type="AlphaFoldDB" id="A0AAN9FJR1"/>
<keyword evidence="4" id="KW-1185">Reference proteome</keyword>
<gene>
    <name evidence="3" type="ORF">RIF29_15792</name>
</gene>
<protein>
    <submittedName>
        <fullName evidence="3">Uncharacterized protein</fullName>
    </submittedName>
</protein>
<dbReference type="Proteomes" id="UP001372338">
    <property type="component" value="Unassembled WGS sequence"/>
</dbReference>
<proteinExistence type="predicted"/>
<keyword evidence="2" id="KW-1133">Transmembrane helix</keyword>
<keyword evidence="2" id="KW-0472">Membrane</keyword>
<dbReference type="EMBL" id="JAYWIO010000003">
    <property type="protein sequence ID" value="KAK7274695.1"/>
    <property type="molecule type" value="Genomic_DNA"/>
</dbReference>
<sequence>MSWSSFSSSCAVTVIVVDTATPSPIFYLFAFLVLSLFADRHRRRPSCGHLLLHLISFYVSRSSSAPCYLSVVRSSSSLGLSPQNAIHRTPMPPRTKLLSHTRRIKGQDICGDVLCSTFATPDAVDTANLSDQRQREVKSNVDHRQRQGHQIANRGPRILRPPSP</sequence>
<organism evidence="3 4">
    <name type="scientific">Crotalaria pallida</name>
    <name type="common">Smooth rattlebox</name>
    <name type="synonym">Crotalaria striata</name>
    <dbReference type="NCBI Taxonomy" id="3830"/>
    <lineage>
        <taxon>Eukaryota</taxon>
        <taxon>Viridiplantae</taxon>
        <taxon>Streptophyta</taxon>
        <taxon>Embryophyta</taxon>
        <taxon>Tracheophyta</taxon>
        <taxon>Spermatophyta</taxon>
        <taxon>Magnoliopsida</taxon>
        <taxon>eudicotyledons</taxon>
        <taxon>Gunneridae</taxon>
        <taxon>Pentapetalae</taxon>
        <taxon>rosids</taxon>
        <taxon>fabids</taxon>
        <taxon>Fabales</taxon>
        <taxon>Fabaceae</taxon>
        <taxon>Papilionoideae</taxon>
        <taxon>50 kb inversion clade</taxon>
        <taxon>genistoids sensu lato</taxon>
        <taxon>core genistoids</taxon>
        <taxon>Crotalarieae</taxon>
        <taxon>Crotalaria</taxon>
    </lineage>
</organism>
<comment type="caution">
    <text evidence="3">The sequence shown here is derived from an EMBL/GenBank/DDBJ whole genome shotgun (WGS) entry which is preliminary data.</text>
</comment>
<evidence type="ECO:0000313" key="4">
    <source>
        <dbReference type="Proteomes" id="UP001372338"/>
    </source>
</evidence>
<evidence type="ECO:0000256" key="1">
    <source>
        <dbReference type="SAM" id="MobiDB-lite"/>
    </source>
</evidence>
<evidence type="ECO:0000313" key="3">
    <source>
        <dbReference type="EMBL" id="KAK7274695.1"/>
    </source>
</evidence>
<reference evidence="3 4" key="1">
    <citation type="submission" date="2024-01" db="EMBL/GenBank/DDBJ databases">
        <title>The genomes of 5 underutilized Papilionoideae crops provide insights into root nodulation and disease resistanc.</title>
        <authorList>
            <person name="Yuan L."/>
        </authorList>
    </citation>
    <scope>NUCLEOTIDE SEQUENCE [LARGE SCALE GENOMIC DNA]</scope>
    <source>
        <strain evidence="3">ZHUSHIDOU_FW_LH</strain>
        <tissue evidence="3">Leaf</tissue>
    </source>
</reference>
<feature type="transmembrane region" description="Helical" evidence="2">
    <location>
        <begin position="20"/>
        <end position="38"/>
    </location>
</feature>
<feature type="region of interest" description="Disordered" evidence="1">
    <location>
        <begin position="129"/>
        <end position="164"/>
    </location>
</feature>
<evidence type="ECO:0000256" key="2">
    <source>
        <dbReference type="SAM" id="Phobius"/>
    </source>
</evidence>
<accession>A0AAN9FJR1</accession>
<feature type="compositionally biased region" description="Basic and acidic residues" evidence="1">
    <location>
        <begin position="132"/>
        <end position="145"/>
    </location>
</feature>
<name>A0AAN9FJR1_CROPI</name>
<keyword evidence="2" id="KW-0812">Transmembrane</keyword>